<feature type="compositionally biased region" description="Low complexity" evidence="1">
    <location>
        <begin position="332"/>
        <end position="346"/>
    </location>
</feature>
<keyword evidence="2" id="KW-1185">Reference proteome</keyword>
<feature type="region of interest" description="Disordered" evidence="1">
    <location>
        <begin position="321"/>
        <end position="419"/>
    </location>
</feature>
<organism evidence="2 3">
    <name type="scientific">Acanthaster planci</name>
    <name type="common">Crown-of-thorns starfish</name>
    <dbReference type="NCBI Taxonomy" id="133434"/>
    <lineage>
        <taxon>Eukaryota</taxon>
        <taxon>Metazoa</taxon>
        <taxon>Echinodermata</taxon>
        <taxon>Eleutherozoa</taxon>
        <taxon>Asterozoa</taxon>
        <taxon>Asteroidea</taxon>
        <taxon>Valvatacea</taxon>
        <taxon>Valvatida</taxon>
        <taxon>Acanthasteridae</taxon>
        <taxon>Acanthaster</taxon>
    </lineage>
</organism>
<dbReference type="OrthoDB" id="6374619at2759"/>
<dbReference type="GO" id="GO:0045892">
    <property type="term" value="P:negative regulation of DNA-templated transcription"/>
    <property type="evidence" value="ECO:0007669"/>
    <property type="project" value="InterPro"/>
</dbReference>
<proteinExistence type="predicted"/>
<dbReference type="GO" id="GO:0005634">
    <property type="term" value="C:nucleus"/>
    <property type="evidence" value="ECO:0007669"/>
    <property type="project" value="TreeGrafter"/>
</dbReference>
<dbReference type="InterPro" id="IPR031602">
    <property type="entry name" value="CIPC"/>
</dbReference>
<feature type="compositionally biased region" description="Low complexity" evidence="1">
    <location>
        <begin position="536"/>
        <end position="552"/>
    </location>
</feature>
<feature type="compositionally biased region" description="Low complexity" evidence="1">
    <location>
        <begin position="244"/>
        <end position="261"/>
    </location>
</feature>
<dbReference type="GO" id="GO:0042754">
    <property type="term" value="P:negative regulation of circadian rhythm"/>
    <property type="evidence" value="ECO:0007669"/>
    <property type="project" value="InterPro"/>
</dbReference>
<feature type="region of interest" description="Disordered" evidence="1">
    <location>
        <begin position="504"/>
        <end position="552"/>
    </location>
</feature>
<accession>A0A8B7YDL4</accession>
<gene>
    <name evidence="3" type="primary">LOC110979651</name>
</gene>
<dbReference type="OMA" id="LHDAPKR"/>
<dbReference type="Proteomes" id="UP000694845">
    <property type="component" value="Unplaced"/>
</dbReference>
<feature type="compositionally biased region" description="Low complexity" evidence="1">
    <location>
        <begin position="98"/>
        <end position="107"/>
    </location>
</feature>
<feature type="region of interest" description="Disordered" evidence="1">
    <location>
        <begin position="1"/>
        <end position="33"/>
    </location>
</feature>
<evidence type="ECO:0000256" key="1">
    <source>
        <dbReference type="SAM" id="MobiDB-lite"/>
    </source>
</evidence>
<dbReference type="Pfam" id="PF15800">
    <property type="entry name" value="CiPC"/>
    <property type="match status" value="1"/>
</dbReference>
<dbReference type="AlphaFoldDB" id="A0A8B7YDL4"/>
<dbReference type="RefSeq" id="XP_022091349.1">
    <property type="nucleotide sequence ID" value="XM_022235657.1"/>
</dbReference>
<feature type="compositionally biased region" description="Low complexity" evidence="1">
    <location>
        <begin position="196"/>
        <end position="206"/>
    </location>
</feature>
<evidence type="ECO:0000313" key="2">
    <source>
        <dbReference type="Proteomes" id="UP000694845"/>
    </source>
</evidence>
<feature type="compositionally biased region" description="Low complexity" evidence="1">
    <location>
        <begin position="165"/>
        <end position="188"/>
    </location>
</feature>
<evidence type="ECO:0000313" key="3">
    <source>
        <dbReference type="RefSeq" id="XP_022091349.1"/>
    </source>
</evidence>
<feature type="compositionally biased region" description="Polar residues" evidence="1">
    <location>
        <begin position="321"/>
        <end position="331"/>
    </location>
</feature>
<feature type="compositionally biased region" description="Basic residues" evidence="1">
    <location>
        <begin position="392"/>
        <end position="401"/>
    </location>
</feature>
<feature type="region of interest" description="Disordered" evidence="1">
    <location>
        <begin position="85"/>
        <end position="265"/>
    </location>
</feature>
<name>A0A8B7YDL4_ACAPL</name>
<protein>
    <submittedName>
        <fullName evidence="3">A-agglutinin anchorage subunit-like</fullName>
    </submittedName>
</protein>
<feature type="compositionally biased region" description="Polar residues" evidence="1">
    <location>
        <begin position="525"/>
        <end position="535"/>
    </location>
</feature>
<sequence length="552" mass="59748">MESVSKTTGPTSMSDSKPCHKPAILSPRAGPGEVVTFPGVWGSDCRAENDHISPDLKEVDAIERSSWCSGPMGSKNLSEQLLIEQDQLESDDDARGQSVSSSLSSPELEVEQGMHIKRGPGPSIVAMEAGCDTLPLGSRQKVAILNPNSSQERRKHLQRRDGLPDSRSVSPYSSDSLSSSSLSDRSSSTTPKDTYSNETNETSSSSVETGSDKDKTSPWSMANFDRVLHDAPKREHIRSRKCGKGSSSQSDSGSSSQLSRGKSAKALSIMRNKLLGRATAEPTVTDSGASISSGSVTMVHAHQEKKAYELKTQNFTSNGTDTGIATANTSGQSVQSQSNCSLSSSSGVDTRHQVAHKEKKNLPAKSVSSHYHEIRNSNKSEELSEEGSNSPHQHHFPHRQKVPQSYSSDSASTDESERKRRRFNRTFVLLRHCGLLELTLQTASLMQQSSLMNQQLKSLRQQTEVLYNAIHTMSVSQPPASSFDSVAAQGILKNLREVLNRQDGMSYHSPSNINLQHSRRMGVKRTSSGETISPDSGNAQSSSVVQNSGSST</sequence>
<reference evidence="3" key="1">
    <citation type="submission" date="2025-08" db="UniProtKB">
        <authorList>
            <consortium name="RefSeq"/>
        </authorList>
    </citation>
    <scope>IDENTIFICATION</scope>
</reference>
<feature type="compositionally biased region" description="Basic and acidic residues" evidence="1">
    <location>
        <begin position="370"/>
        <end position="382"/>
    </location>
</feature>
<dbReference type="PANTHER" id="PTHR34648">
    <property type="entry name" value="CLOCK-INTERACTING PACEMAKER"/>
    <property type="match status" value="1"/>
</dbReference>
<dbReference type="PANTHER" id="PTHR34648:SF1">
    <property type="entry name" value="CLOCK-INTERACTING PACEMAKER"/>
    <property type="match status" value="1"/>
</dbReference>
<dbReference type="KEGG" id="aplc:110979651"/>
<dbReference type="GeneID" id="110979651"/>
<feature type="compositionally biased region" description="Polar residues" evidence="1">
    <location>
        <begin position="1"/>
        <end position="15"/>
    </location>
</feature>